<name>A0A8S0YWI1_ARCPL</name>
<dbReference type="EMBL" id="CADEBC010000135">
    <property type="protein sequence ID" value="CAB3223929.1"/>
    <property type="molecule type" value="Genomic_DNA"/>
</dbReference>
<organism evidence="1 2">
    <name type="scientific">Arctia plantaginis</name>
    <name type="common">Wood tiger moth</name>
    <name type="synonym">Phalaena plantaginis</name>
    <dbReference type="NCBI Taxonomy" id="874455"/>
    <lineage>
        <taxon>Eukaryota</taxon>
        <taxon>Metazoa</taxon>
        <taxon>Ecdysozoa</taxon>
        <taxon>Arthropoda</taxon>
        <taxon>Hexapoda</taxon>
        <taxon>Insecta</taxon>
        <taxon>Pterygota</taxon>
        <taxon>Neoptera</taxon>
        <taxon>Endopterygota</taxon>
        <taxon>Lepidoptera</taxon>
        <taxon>Glossata</taxon>
        <taxon>Ditrysia</taxon>
        <taxon>Noctuoidea</taxon>
        <taxon>Erebidae</taxon>
        <taxon>Arctiinae</taxon>
        <taxon>Arctia</taxon>
    </lineage>
</organism>
<protein>
    <submittedName>
        <fullName evidence="1">Uncharacterized protein</fullName>
    </submittedName>
</protein>
<proteinExistence type="predicted"/>
<dbReference type="OrthoDB" id="8193306at2759"/>
<comment type="caution">
    <text evidence="1">The sequence shown here is derived from an EMBL/GenBank/DDBJ whole genome shotgun (WGS) entry which is preliminary data.</text>
</comment>
<reference evidence="1 2" key="1">
    <citation type="submission" date="2020-04" db="EMBL/GenBank/DDBJ databases">
        <authorList>
            <person name="Wallbank WR R."/>
            <person name="Pardo Diaz C."/>
            <person name="Kozak K."/>
            <person name="Martin S."/>
            <person name="Jiggins C."/>
            <person name="Moest M."/>
            <person name="Warren A I."/>
            <person name="Byers J.R.P. K."/>
            <person name="Montejo-Kovacevich G."/>
            <person name="Yen C E."/>
        </authorList>
    </citation>
    <scope>NUCLEOTIDE SEQUENCE [LARGE SCALE GENOMIC DNA]</scope>
</reference>
<dbReference type="AlphaFoldDB" id="A0A8S0YWI1"/>
<sequence>MTMIDGKVCNTATNTSSTSRCFICGATSKDFNDLSKNNVVKCPEALEFGISNYTVKSVKGPLHVGPMSPCKPLKGPGTVP</sequence>
<gene>
    <name evidence="1" type="ORF">APLA_LOCUS1872</name>
</gene>
<keyword evidence="2" id="KW-1185">Reference proteome</keyword>
<dbReference type="Proteomes" id="UP000494106">
    <property type="component" value="Unassembled WGS sequence"/>
</dbReference>
<evidence type="ECO:0000313" key="1">
    <source>
        <dbReference type="EMBL" id="CAB3223929.1"/>
    </source>
</evidence>
<evidence type="ECO:0000313" key="2">
    <source>
        <dbReference type="Proteomes" id="UP000494106"/>
    </source>
</evidence>
<accession>A0A8S0YWI1</accession>